<dbReference type="EMBL" id="CP034086">
    <property type="protein sequence ID" value="AZG76252.1"/>
    <property type="molecule type" value="Genomic_DNA"/>
</dbReference>
<evidence type="ECO:0000256" key="1">
    <source>
        <dbReference type="ARBA" id="ARBA00022649"/>
    </source>
</evidence>
<dbReference type="AlphaFoldDB" id="A0A3G8M542"/>
<dbReference type="Pfam" id="PF05016">
    <property type="entry name" value="ParE_toxin"/>
    <property type="match status" value="1"/>
</dbReference>
<dbReference type="RefSeq" id="WP_124738072.1">
    <property type="nucleotide sequence ID" value="NZ_CP034086.1"/>
</dbReference>
<accession>A0A3G8M542</accession>
<evidence type="ECO:0000313" key="2">
    <source>
        <dbReference type="EMBL" id="AZG76252.1"/>
    </source>
</evidence>
<gene>
    <name evidence="2" type="ORF">EHO51_05640</name>
</gene>
<proteinExistence type="predicted"/>
<dbReference type="Proteomes" id="UP000273982">
    <property type="component" value="Chromosome"/>
</dbReference>
<name>A0A3G8M542_9HYPH</name>
<dbReference type="KEGG" id="mros:EHO51_05640"/>
<evidence type="ECO:0000313" key="3">
    <source>
        <dbReference type="Proteomes" id="UP000273982"/>
    </source>
</evidence>
<keyword evidence="1" id="KW-1277">Toxin-antitoxin system</keyword>
<organism evidence="2 3">
    <name type="scientific">Methylocystis rosea</name>
    <dbReference type="NCBI Taxonomy" id="173366"/>
    <lineage>
        <taxon>Bacteria</taxon>
        <taxon>Pseudomonadati</taxon>
        <taxon>Pseudomonadota</taxon>
        <taxon>Alphaproteobacteria</taxon>
        <taxon>Hyphomicrobiales</taxon>
        <taxon>Methylocystaceae</taxon>
        <taxon>Methylocystis</taxon>
    </lineage>
</organism>
<protein>
    <submittedName>
        <fullName evidence="2">Type II toxin-antitoxin system RelE/ParE family toxin</fullName>
    </submittedName>
</protein>
<sequence>MKAFIQRSARDDIIQHYLYFLEVESPDLADRFLVAMNQAVDKIAGAPLAGSPRHFANPALAGLRMWRIEGFDQIRVYYVVRNDVFTIIRILHNRRDLGAIFEDQDLDEPEME</sequence>
<reference evidence="2 3" key="1">
    <citation type="submission" date="2018-11" db="EMBL/GenBank/DDBJ databases">
        <title>Genome squencing of methanotrophic bacteria isolated from alkaline groundwater in Korea.</title>
        <authorList>
            <person name="Nguyen L.N."/>
        </authorList>
    </citation>
    <scope>NUCLEOTIDE SEQUENCE [LARGE SCALE GENOMIC DNA]</scope>
    <source>
        <strain evidence="2 3">GW6</strain>
    </source>
</reference>
<dbReference type="Gene3D" id="3.30.2310.20">
    <property type="entry name" value="RelE-like"/>
    <property type="match status" value="1"/>
</dbReference>
<dbReference type="InterPro" id="IPR035093">
    <property type="entry name" value="RelE/ParE_toxin_dom_sf"/>
</dbReference>
<dbReference type="InterPro" id="IPR007712">
    <property type="entry name" value="RelE/ParE_toxin"/>
</dbReference>